<evidence type="ECO:0000256" key="11">
    <source>
        <dbReference type="ARBA" id="ARBA00022989"/>
    </source>
</evidence>
<evidence type="ECO:0000256" key="17">
    <source>
        <dbReference type="SAM" id="MobiDB-lite"/>
    </source>
</evidence>
<feature type="region of interest" description="Disordered" evidence="17">
    <location>
        <begin position="609"/>
        <end position="667"/>
    </location>
</feature>
<comment type="subcellular location">
    <subcellularLocation>
        <location evidence="15">Cell membrane</location>
        <topology evidence="15">Multi-pass membrane protein</topology>
        <orientation evidence="15">Cytoplasmic side</orientation>
    </subcellularLocation>
    <subcellularLocation>
        <location evidence="1">Membrane</location>
    </subcellularLocation>
</comment>
<comment type="similarity">
    <text evidence="16">Belongs to the AAA ATPase family.</text>
</comment>
<dbReference type="InterPro" id="IPR011546">
    <property type="entry name" value="Pept_M41_FtsH_extracell"/>
</dbReference>
<keyword evidence="12 15" id="KW-0482">Metalloprotease</keyword>
<evidence type="ECO:0000256" key="7">
    <source>
        <dbReference type="ARBA" id="ARBA00022741"/>
    </source>
</evidence>
<comment type="similarity">
    <text evidence="14 15">In the central section; belongs to the AAA ATPase family.</text>
</comment>
<feature type="active site" evidence="15">
    <location>
        <position position="426"/>
    </location>
</feature>
<keyword evidence="6 15" id="KW-0479">Metal-binding</keyword>
<dbReference type="GO" id="GO:0030163">
    <property type="term" value="P:protein catabolic process"/>
    <property type="evidence" value="ECO:0007669"/>
    <property type="project" value="UniProtKB-UniRule"/>
</dbReference>
<evidence type="ECO:0000256" key="16">
    <source>
        <dbReference type="RuleBase" id="RU003651"/>
    </source>
</evidence>
<dbReference type="EC" id="3.4.24.-" evidence="15"/>
<reference evidence="19" key="1">
    <citation type="submission" date="2020-10" db="EMBL/GenBank/DDBJ databases">
        <authorList>
            <person name="Gilroy R."/>
        </authorList>
    </citation>
    <scope>NUCLEOTIDE SEQUENCE</scope>
    <source>
        <strain evidence="19">CHK33-4379</strain>
    </source>
</reference>
<dbReference type="InterPro" id="IPR003593">
    <property type="entry name" value="AAA+_ATPase"/>
</dbReference>
<dbReference type="FunFam" id="1.20.58.760:FF:000001">
    <property type="entry name" value="ATP-dependent zinc metalloprotease FtsH"/>
    <property type="match status" value="1"/>
</dbReference>
<evidence type="ECO:0000313" key="19">
    <source>
        <dbReference type="EMBL" id="HIT58939.1"/>
    </source>
</evidence>
<dbReference type="InterPro" id="IPR037219">
    <property type="entry name" value="Peptidase_M41-like"/>
</dbReference>
<dbReference type="Pfam" id="PF00004">
    <property type="entry name" value="AAA"/>
    <property type="match status" value="1"/>
</dbReference>
<keyword evidence="10 15" id="KW-0067">ATP-binding</keyword>
<evidence type="ECO:0000256" key="12">
    <source>
        <dbReference type="ARBA" id="ARBA00023049"/>
    </source>
</evidence>
<keyword evidence="3 15" id="KW-1003">Cell membrane</keyword>
<proteinExistence type="inferred from homology"/>
<dbReference type="GO" id="GO:0005886">
    <property type="term" value="C:plasma membrane"/>
    <property type="evidence" value="ECO:0007669"/>
    <property type="project" value="UniProtKB-SubCell"/>
</dbReference>
<keyword evidence="8 15" id="KW-0378">Hydrolase</keyword>
<keyword evidence="7 15" id="KW-0547">Nucleotide-binding</keyword>
<dbReference type="InterPro" id="IPR005936">
    <property type="entry name" value="FtsH"/>
</dbReference>
<evidence type="ECO:0000256" key="9">
    <source>
        <dbReference type="ARBA" id="ARBA00022833"/>
    </source>
</evidence>
<dbReference type="PROSITE" id="PS00674">
    <property type="entry name" value="AAA"/>
    <property type="match status" value="1"/>
</dbReference>
<feature type="binding site" evidence="15">
    <location>
        <position position="429"/>
    </location>
    <ligand>
        <name>Zn(2+)</name>
        <dbReference type="ChEBI" id="CHEBI:29105"/>
        <note>catalytic</note>
    </ligand>
</feature>
<dbReference type="GO" id="GO:0004176">
    <property type="term" value="F:ATP-dependent peptidase activity"/>
    <property type="evidence" value="ECO:0007669"/>
    <property type="project" value="InterPro"/>
</dbReference>
<feature type="compositionally biased region" description="Basic and acidic residues" evidence="17">
    <location>
        <begin position="650"/>
        <end position="667"/>
    </location>
</feature>
<evidence type="ECO:0000256" key="15">
    <source>
        <dbReference type="HAMAP-Rule" id="MF_01458"/>
    </source>
</evidence>
<evidence type="ECO:0000256" key="10">
    <source>
        <dbReference type="ARBA" id="ARBA00022840"/>
    </source>
</evidence>
<gene>
    <name evidence="15 19" type="primary">ftsH</name>
    <name evidence="19" type="ORF">IAC39_04435</name>
</gene>
<dbReference type="GO" id="GO:0005524">
    <property type="term" value="F:ATP binding"/>
    <property type="evidence" value="ECO:0007669"/>
    <property type="project" value="UniProtKB-UniRule"/>
</dbReference>
<dbReference type="EMBL" id="DVLL01000017">
    <property type="protein sequence ID" value="HIT58939.1"/>
    <property type="molecule type" value="Genomic_DNA"/>
</dbReference>
<evidence type="ECO:0000259" key="18">
    <source>
        <dbReference type="SMART" id="SM00382"/>
    </source>
</evidence>
<name>A0A9D1GTU9_9FIRM</name>
<feature type="binding site" evidence="15">
    <location>
        <begin position="203"/>
        <end position="210"/>
    </location>
    <ligand>
        <name>ATP</name>
        <dbReference type="ChEBI" id="CHEBI:30616"/>
    </ligand>
</feature>
<feature type="transmembrane region" description="Helical" evidence="15">
    <location>
        <begin position="111"/>
        <end position="132"/>
    </location>
</feature>
<keyword evidence="11 15" id="KW-1133">Transmembrane helix</keyword>
<dbReference type="Pfam" id="PF01434">
    <property type="entry name" value="Peptidase_M41"/>
    <property type="match status" value="1"/>
</dbReference>
<feature type="domain" description="AAA+ ATPase" evidence="18">
    <location>
        <begin position="195"/>
        <end position="334"/>
    </location>
</feature>
<dbReference type="Pfam" id="PF06480">
    <property type="entry name" value="FtsH_ext"/>
    <property type="match status" value="1"/>
</dbReference>
<dbReference type="InterPro" id="IPR027417">
    <property type="entry name" value="P-loop_NTPase"/>
</dbReference>
<comment type="subunit">
    <text evidence="15">Homohexamer.</text>
</comment>
<evidence type="ECO:0000256" key="6">
    <source>
        <dbReference type="ARBA" id="ARBA00022723"/>
    </source>
</evidence>
<dbReference type="InterPro" id="IPR003960">
    <property type="entry name" value="ATPase_AAA_CS"/>
</dbReference>
<dbReference type="FunFam" id="3.40.50.300:FF:000001">
    <property type="entry name" value="ATP-dependent zinc metalloprotease FtsH"/>
    <property type="match status" value="1"/>
</dbReference>
<comment type="function">
    <text evidence="15">Acts as a processive, ATP-dependent zinc metallopeptidase for both cytoplasmic and membrane proteins. Plays a role in the quality control of integral membrane proteins.</text>
</comment>
<dbReference type="Gene3D" id="1.20.58.760">
    <property type="entry name" value="Peptidase M41"/>
    <property type="match status" value="1"/>
</dbReference>
<keyword evidence="4 15" id="KW-0645">Protease</keyword>
<dbReference type="GO" id="GO:0004222">
    <property type="term" value="F:metalloendopeptidase activity"/>
    <property type="evidence" value="ECO:0007669"/>
    <property type="project" value="InterPro"/>
</dbReference>
<evidence type="ECO:0000256" key="8">
    <source>
        <dbReference type="ARBA" id="ARBA00022801"/>
    </source>
</evidence>
<evidence type="ECO:0000256" key="14">
    <source>
        <dbReference type="ARBA" id="ARBA00061570"/>
    </source>
</evidence>
<comment type="caution">
    <text evidence="19">The sequence shown here is derived from an EMBL/GenBank/DDBJ whole genome shotgun (WGS) entry which is preliminary data.</text>
</comment>
<dbReference type="AlphaFoldDB" id="A0A9D1GTU9"/>
<dbReference type="Proteomes" id="UP000824136">
    <property type="component" value="Unassembled WGS sequence"/>
</dbReference>
<dbReference type="InterPro" id="IPR003959">
    <property type="entry name" value="ATPase_AAA_core"/>
</dbReference>
<feature type="binding site" evidence="15">
    <location>
        <position position="425"/>
    </location>
    <ligand>
        <name>Zn(2+)</name>
        <dbReference type="ChEBI" id="CHEBI:29105"/>
        <note>catalytic</note>
    </ligand>
</feature>
<dbReference type="Pfam" id="PF17862">
    <property type="entry name" value="AAA_lid_3"/>
    <property type="match status" value="1"/>
</dbReference>
<dbReference type="NCBIfam" id="TIGR01241">
    <property type="entry name" value="FtsH_fam"/>
    <property type="match status" value="1"/>
</dbReference>
<comment type="cofactor">
    <cofactor evidence="15">
        <name>Zn(2+)</name>
        <dbReference type="ChEBI" id="CHEBI:29105"/>
    </cofactor>
    <text evidence="15">Binds 1 zinc ion per subunit.</text>
</comment>
<dbReference type="SUPFAM" id="SSF52540">
    <property type="entry name" value="P-loop containing nucleoside triphosphate hydrolases"/>
    <property type="match status" value="1"/>
</dbReference>
<dbReference type="PANTHER" id="PTHR23076:SF113">
    <property type="entry name" value="ATP-DEPENDENT ZINC METALLOPROTEASE FTSH 1, CHLOROPLASTIC-RELATED"/>
    <property type="match status" value="1"/>
</dbReference>
<comment type="caution">
    <text evidence="15">Lacks conserved residue(s) required for the propagation of feature annotation.</text>
</comment>
<dbReference type="FunFam" id="1.10.8.60:FF:000001">
    <property type="entry name" value="ATP-dependent zinc metalloprotease FtsH"/>
    <property type="match status" value="1"/>
</dbReference>
<organism evidence="19 20">
    <name type="scientific">Candidatus Faeciplasma pullistercoris</name>
    <dbReference type="NCBI Taxonomy" id="2840800"/>
    <lineage>
        <taxon>Bacteria</taxon>
        <taxon>Bacillati</taxon>
        <taxon>Bacillota</taxon>
        <taxon>Clostridia</taxon>
        <taxon>Eubacteriales</taxon>
        <taxon>Oscillospiraceae</taxon>
        <taxon>Oscillospiraceae incertae sedis</taxon>
        <taxon>Candidatus Faeciplasma</taxon>
    </lineage>
</organism>
<dbReference type="Gene3D" id="1.10.8.60">
    <property type="match status" value="1"/>
</dbReference>
<comment type="similarity">
    <text evidence="2 15">In the C-terminal section; belongs to the peptidase M41 family.</text>
</comment>
<sequence length="667" mass="72904">MLVYFAISAVILLIMVMGFRSLVSPQVEVSYSDIIQYFDDYRVSEFTLNLGSGELVYKLDGSDEEKSYDVPNVSVFYNELFGDGNNYRTEYNSTHSTPLKYNLIPATDSSFWLNLIPTLLMIGVMIFVVVSMSRSISSAGKIGSVGKANVKLDVDNKNQVTFDDVAGADEEKAELQEIVELLKNPKKYHDIGAKIPKGVLLVGPPGTGKTLLAKAVAGEAGVPFFSISGSDFLELYVGVGAARVRDLFDQAKKASPSIIFIDEIDAVGRRRGAGLGGGHDEREQTLNQLLVEMDGFEVNSSVIVMAATNRRDVLDPALLRPGRFDRQVYVNYPDIKGREAILKVHSRNKPLAPDVDLKKIAAATPGFTGADLANLVNEAALLAVKNNRKAICAQDLGEAAIKVIAGPEKKSRVVTDKERKLTAYHESGHAICHYYCPTQDKVQEVSIIPRGQAGGYTMALPESDKSYVTRTEMNEEIIALLGGRAAEKVVLDDISTGASNDLERATNIGRSMVTRYGFSDKLGPIVYGRDDDEVFLGRDYNSNKSYSEVIAGEIDSELRSIMHSAYDKAIEILTEHIDQLHTVAKFLMKHEKINGEQFVMLMEGKDPDEVASELDDSAANEPAPEESAPETEASKAEAESEPEAEDDAKEETKPASEPDASSTEKEE</sequence>
<reference evidence="19" key="2">
    <citation type="journal article" date="2021" name="PeerJ">
        <title>Extensive microbial diversity within the chicken gut microbiome revealed by metagenomics and culture.</title>
        <authorList>
            <person name="Gilroy R."/>
            <person name="Ravi A."/>
            <person name="Getino M."/>
            <person name="Pursley I."/>
            <person name="Horton D.L."/>
            <person name="Alikhan N.F."/>
            <person name="Baker D."/>
            <person name="Gharbi K."/>
            <person name="Hall N."/>
            <person name="Watson M."/>
            <person name="Adriaenssens E.M."/>
            <person name="Foster-Nyarko E."/>
            <person name="Jarju S."/>
            <person name="Secka A."/>
            <person name="Antonio M."/>
            <person name="Oren A."/>
            <person name="Chaudhuri R.R."/>
            <person name="La Ragione R."/>
            <person name="Hildebrand F."/>
            <person name="Pallen M.J."/>
        </authorList>
    </citation>
    <scope>NUCLEOTIDE SEQUENCE</scope>
    <source>
        <strain evidence="19">CHK33-4379</strain>
    </source>
</reference>
<feature type="compositionally biased region" description="Acidic residues" evidence="17">
    <location>
        <begin position="639"/>
        <end position="649"/>
    </location>
</feature>
<keyword evidence="5 15" id="KW-0812">Transmembrane</keyword>
<dbReference type="GO" id="GO:0016887">
    <property type="term" value="F:ATP hydrolysis activity"/>
    <property type="evidence" value="ECO:0007669"/>
    <property type="project" value="UniProtKB-UniRule"/>
</dbReference>
<dbReference type="PANTHER" id="PTHR23076">
    <property type="entry name" value="METALLOPROTEASE M41 FTSH"/>
    <property type="match status" value="1"/>
</dbReference>
<dbReference type="CDD" id="cd19501">
    <property type="entry name" value="RecA-like_FtsH"/>
    <property type="match status" value="1"/>
</dbReference>
<keyword evidence="13 15" id="KW-0472">Membrane</keyword>
<accession>A0A9D1GTU9</accession>
<protein>
    <recommendedName>
        <fullName evidence="15">ATP-dependent zinc metalloprotease FtsH</fullName>
        <ecNumber evidence="15">3.4.24.-</ecNumber>
    </recommendedName>
</protein>
<dbReference type="GO" id="GO:0006508">
    <property type="term" value="P:proteolysis"/>
    <property type="evidence" value="ECO:0007669"/>
    <property type="project" value="UniProtKB-KW"/>
</dbReference>
<dbReference type="Gene3D" id="3.40.50.300">
    <property type="entry name" value="P-loop containing nucleotide triphosphate hydrolases"/>
    <property type="match status" value="1"/>
</dbReference>
<feature type="compositionally biased region" description="Acidic residues" evidence="17">
    <location>
        <begin position="609"/>
        <end position="629"/>
    </location>
</feature>
<evidence type="ECO:0000256" key="3">
    <source>
        <dbReference type="ARBA" id="ARBA00022475"/>
    </source>
</evidence>
<evidence type="ECO:0000313" key="20">
    <source>
        <dbReference type="Proteomes" id="UP000824136"/>
    </source>
</evidence>
<keyword evidence="9 15" id="KW-0862">Zinc</keyword>
<evidence type="ECO:0000256" key="2">
    <source>
        <dbReference type="ARBA" id="ARBA00010044"/>
    </source>
</evidence>
<evidence type="ECO:0000256" key="5">
    <source>
        <dbReference type="ARBA" id="ARBA00022692"/>
    </source>
</evidence>
<evidence type="ECO:0000256" key="1">
    <source>
        <dbReference type="ARBA" id="ARBA00004370"/>
    </source>
</evidence>
<evidence type="ECO:0000256" key="13">
    <source>
        <dbReference type="ARBA" id="ARBA00023136"/>
    </source>
</evidence>
<dbReference type="SUPFAM" id="SSF140990">
    <property type="entry name" value="FtsH protease domain-like"/>
    <property type="match status" value="1"/>
</dbReference>
<feature type="binding site" evidence="15">
    <location>
        <position position="501"/>
    </location>
    <ligand>
        <name>Zn(2+)</name>
        <dbReference type="ChEBI" id="CHEBI:29105"/>
        <note>catalytic</note>
    </ligand>
</feature>
<dbReference type="InterPro" id="IPR000642">
    <property type="entry name" value="Peptidase_M41"/>
</dbReference>
<dbReference type="GO" id="GO:0008270">
    <property type="term" value="F:zinc ion binding"/>
    <property type="evidence" value="ECO:0007669"/>
    <property type="project" value="UniProtKB-UniRule"/>
</dbReference>
<dbReference type="HAMAP" id="MF_01458">
    <property type="entry name" value="FtsH"/>
    <property type="match status" value="1"/>
</dbReference>
<dbReference type="InterPro" id="IPR041569">
    <property type="entry name" value="AAA_lid_3"/>
</dbReference>
<evidence type="ECO:0000256" key="4">
    <source>
        <dbReference type="ARBA" id="ARBA00022670"/>
    </source>
</evidence>
<dbReference type="SMART" id="SM00382">
    <property type="entry name" value="AAA"/>
    <property type="match status" value="1"/>
</dbReference>